<dbReference type="EMBL" id="GDJX01014294">
    <property type="protein sequence ID" value="JAT53642.1"/>
    <property type="molecule type" value="Transcribed_RNA"/>
</dbReference>
<evidence type="ECO:0000256" key="1">
    <source>
        <dbReference type="SAM" id="Phobius"/>
    </source>
</evidence>
<dbReference type="PANTHER" id="PTHR36779:SF1">
    <property type="entry name" value="OS04G0600400 PROTEIN"/>
    <property type="match status" value="1"/>
</dbReference>
<sequence>MDDPASKRGEGGGPEHARKHPLLSLLVYGCFVVAFSLIASLFFSFLFGPLVPFLVGSFSATQGPVSVPAQCRVVSSSVDLRSSRVCELALSNYKAKHVLQPSGKSKVRCQDDYYWASIFKVEYKDFFSGRTLRGVAESPKEALPLYCRPNFSSAWLTKSKFKVNETYQCRYSLGTLKADIYPDHLFKCQAEDPSVVEMIRRFSILFLNSINSFSWDKVRGWYHLLAAVMGIFGGILSSICVFTLVKLFQLTSVALSKKWEPAMRHIMMLATQFQRACLLIAYISAVGWVALQYCQFVGLKQIFVNSDSRTAITR</sequence>
<organism evidence="2">
    <name type="scientific">Anthurium amnicola</name>
    <dbReference type="NCBI Taxonomy" id="1678845"/>
    <lineage>
        <taxon>Eukaryota</taxon>
        <taxon>Viridiplantae</taxon>
        <taxon>Streptophyta</taxon>
        <taxon>Embryophyta</taxon>
        <taxon>Tracheophyta</taxon>
        <taxon>Spermatophyta</taxon>
        <taxon>Magnoliopsida</taxon>
        <taxon>Liliopsida</taxon>
        <taxon>Araceae</taxon>
        <taxon>Pothoideae</taxon>
        <taxon>Potheae</taxon>
        <taxon>Anthurium</taxon>
    </lineage>
</organism>
<feature type="transmembrane region" description="Helical" evidence="1">
    <location>
        <begin position="266"/>
        <end position="291"/>
    </location>
</feature>
<dbReference type="AlphaFoldDB" id="A0A1D1YG95"/>
<dbReference type="PROSITE" id="PS51257">
    <property type="entry name" value="PROKAR_LIPOPROTEIN"/>
    <property type="match status" value="1"/>
</dbReference>
<evidence type="ECO:0000313" key="2">
    <source>
        <dbReference type="EMBL" id="JAT53642.1"/>
    </source>
</evidence>
<dbReference type="PANTHER" id="PTHR36779">
    <property type="entry name" value="OSJNBA0083N12.13 PROTEIN"/>
    <property type="match status" value="1"/>
</dbReference>
<keyword evidence="1" id="KW-0472">Membrane</keyword>
<feature type="transmembrane region" description="Helical" evidence="1">
    <location>
        <begin position="221"/>
        <end position="245"/>
    </location>
</feature>
<reference evidence="2" key="1">
    <citation type="submission" date="2015-07" db="EMBL/GenBank/DDBJ databases">
        <title>Transcriptome Assembly of Anthurium amnicola.</title>
        <authorList>
            <person name="Suzuki J."/>
        </authorList>
    </citation>
    <scope>NUCLEOTIDE SEQUENCE</scope>
</reference>
<keyword evidence="1" id="KW-0812">Transmembrane</keyword>
<name>A0A1D1YG95_9ARAE</name>
<proteinExistence type="predicted"/>
<gene>
    <name evidence="2" type="primary">Naip1</name>
    <name evidence="2" type="ORF">g.104542</name>
</gene>
<protein>
    <submittedName>
        <fullName evidence="2">Baculoviral IAP repeat-containing protein 1a</fullName>
    </submittedName>
</protein>
<accession>A0A1D1YG95</accession>
<keyword evidence="1" id="KW-1133">Transmembrane helix</keyword>
<feature type="transmembrane region" description="Helical" evidence="1">
    <location>
        <begin position="25"/>
        <end position="47"/>
    </location>
</feature>